<evidence type="ECO:0000256" key="2">
    <source>
        <dbReference type="ARBA" id="ARBA00006577"/>
    </source>
</evidence>
<keyword evidence="7" id="KW-0732">Signal</keyword>
<evidence type="ECO:0000259" key="8">
    <source>
        <dbReference type="PROSITE" id="PS50059"/>
    </source>
</evidence>
<dbReference type="GO" id="GO:0003755">
    <property type="term" value="F:peptidyl-prolyl cis-trans isomerase activity"/>
    <property type="evidence" value="ECO:0007669"/>
    <property type="project" value="UniProtKB-UniRule"/>
</dbReference>
<dbReference type="InterPro" id="IPR000774">
    <property type="entry name" value="PPIase_FKBP_N"/>
</dbReference>
<gene>
    <name evidence="9" type="ordered locus">MXAN_3584</name>
</gene>
<evidence type="ECO:0000256" key="3">
    <source>
        <dbReference type="ARBA" id="ARBA00023110"/>
    </source>
</evidence>
<sequence length="251" mass="26134">MKGGCMRSMWTAALVFALGATGAQAQDSKSAKKPAAKAAPATPAAAPAAPAALSEEDQQTLYTLGLSIGRDLSLFALSPEELKVLQQGLSDGLGGKTSDIDPKEQAQRIQAFAKSRQALAGKAALERAAKEPGAEVLPSGVIYKQVQAGTGRSPRAVDTVKVHYEGRLVDGTIFDTSARRGIPVEFPLNGVIPCWTQGVAKMKVGGKAKLTCPGNTAYGERPPSGSRIPPNAVLTFDVELIDIPGDTSRQP</sequence>
<dbReference type="Gene3D" id="1.10.287.460">
    <property type="entry name" value="Peptidyl-prolyl cis-trans isomerase, FKBP-type, N-terminal domain"/>
    <property type="match status" value="1"/>
</dbReference>
<dbReference type="Pfam" id="PF00254">
    <property type="entry name" value="FKBP_C"/>
    <property type="match status" value="1"/>
</dbReference>
<dbReference type="eggNOG" id="COG0545">
    <property type="taxonomic scope" value="Bacteria"/>
</dbReference>
<evidence type="ECO:0000256" key="4">
    <source>
        <dbReference type="ARBA" id="ARBA00023235"/>
    </source>
</evidence>
<keyword evidence="3 5" id="KW-0697">Rotamase</keyword>
<accession>Q1D6E9</accession>
<dbReference type="HOGENOM" id="CLU_013615_0_2_7"/>
<dbReference type="InterPro" id="IPR036944">
    <property type="entry name" value="PPIase_FKBP_N_sf"/>
</dbReference>
<dbReference type="InterPro" id="IPR046357">
    <property type="entry name" value="PPIase_dom_sf"/>
</dbReference>
<dbReference type="PROSITE" id="PS50059">
    <property type="entry name" value="FKBP_PPIASE"/>
    <property type="match status" value="1"/>
</dbReference>
<dbReference type="AlphaFoldDB" id="Q1D6E9"/>
<evidence type="ECO:0000313" key="10">
    <source>
        <dbReference type="Proteomes" id="UP000002402"/>
    </source>
</evidence>
<dbReference type="PANTHER" id="PTHR43811">
    <property type="entry name" value="FKBP-TYPE PEPTIDYL-PROLYL CIS-TRANS ISOMERASE FKPA"/>
    <property type="match status" value="1"/>
</dbReference>
<evidence type="ECO:0000256" key="7">
    <source>
        <dbReference type="SAM" id="SignalP"/>
    </source>
</evidence>
<feature type="domain" description="PPIase FKBP-type" evidence="8">
    <location>
        <begin position="157"/>
        <end position="244"/>
    </location>
</feature>
<dbReference type="Gene3D" id="3.10.50.40">
    <property type="match status" value="1"/>
</dbReference>
<name>Q1D6E9_MYXXD</name>
<comment type="catalytic activity">
    <reaction evidence="1 5 6">
        <text>[protein]-peptidylproline (omega=180) = [protein]-peptidylproline (omega=0)</text>
        <dbReference type="Rhea" id="RHEA:16237"/>
        <dbReference type="Rhea" id="RHEA-COMP:10747"/>
        <dbReference type="Rhea" id="RHEA-COMP:10748"/>
        <dbReference type="ChEBI" id="CHEBI:83833"/>
        <dbReference type="ChEBI" id="CHEBI:83834"/>
        <dbReference type="EC" id="5.2.1.8"/>
    </reaction>
</comment>
<dbReference type="EC" id="5.2.1.8" evidence="6"/>
<dbReference type="Proteomes" id="UP000002402">
    <property type="component" value="Chromosome"/>
</dbReference>
<dbReference type="PANTHER" id="PTHR43811:SF19">
    <property type="entry name" value="39 KDA FK506-BINDING NUCLEAR PROTEIN"/>
    <property type="match status" value="1"/>
</dbReference>
<feature type="signal peptide" evidence="7">
    <location>
        <begin position="1"/>
        <end position="25"/>
    </location>
</feature>
<reference evidence="9 10" key="1">
    <citation type="journal article" date="2006" name="Proc. Natl. Acad. Sci. U.S.A.">
        <title>Evolution of sensory complexity recorded in a myxobacterial genome.</title>
        <authorList>
            <person name="Goldman B.S."/>
            <person name="Nierman W.C."/>
            <person name="Kaiser D."/>
            <person name="Slater S.C."/>
            <person name="Durkin A.S."/>
            <person name="Eisen J.A."/>
            <person name="Ronning C.M."/>
            <person name="Barbazuk W.B."/>
            <person name="Blanchard M."/>
            <person name="Field C."/>
            <person name="Halling C."/>
            <person name="Hinkle G."/>
            <person name="Iartchuk O."/>
            <person name="Kim H.S."/>
            <person name="Mackenzie C."/>
            <person name="Madupu R."/>
            <person name="Miller N."/>
            <person name="Shvartsbeyn A."/>
            <person name="Sullivan S.A."/>
            <person name="Vaudin M."/>
            <person name="Wiegand R."/>
            <person name="Kaplan H.B."/>
        </authorList>
    </citation>
    <scope>NUCLEOTIDE SEQUENCE [LARGE SCALE GENOMIC DNA]</scope>
    <source>
        <strain evidence="10">DK1622</strain>
    </source>
</reference>
<evidence type="ECO:0000256" key="6">
    <source>
        <dbReference type="RuleBase" id="RU003915"/>
    </source>
</evidence>
<dbReference type="Pfam" id="PF01346">
    <property type="entry name" value="FKBP_N"/>
    <property type="match status" value="1"/>
</dbReference>
<evidence type="ECO:0000256" key="5">
    <source>
        <dbReference type="PROSITE-ProRule" id="PRU00277"/>
    </source>
</evidence>
<evidence type="ECO:0000313" key="9">
    <source>
        <dbReference type="EMBL" id="ABF88652.1"/>
    </source>
</evidence>
<dbReference type="InterPro" id="IPR001179">
    <property type="entry name" value="PPIase_FKBP_dom"/>
</dbReference>
<comment type="similarity">
    <text evidence="2 6">Belongs to the FKBP-type PPIase family.</text>
</comment>
<evidence type="ECO:0000256" key="1">
    <source>
        <dbReference type="ARBA" id="ARBA00000971"/>
    </source>
</evidence>
<dbReference type="KEGG" id="mxa:MXAN_3584"/>
<protein>
    <recommendedName>
        <fullName evidence="6">Peptidyl-prolyl cis-trans isomerase</fullName>
        <ecNumber evidence="6">5.2.1.8</ecNumber>
    </recommendedName>
</protein>
<dbReference type="SUPFAM" id="SSF54534">
    <property type="entry name" value="FKBP-like"/>
    <property type="match status" value="1"/>
</dbReference>
<dbReference type="STRING" id="246197.MXAN_3584"/>
<organism evidence="9 10">
    <name type="scientific">Myxococcus xanthus (strain DK1622)</name>
    <dbReference type="NCBI Taxonomy" id="246197"/>
    <lineage>
        <taxon>Bacteria</taxon>
        <taxon>Pseudomonadati</taxon>
        <taxon>Myxococcota</taxon>
        <taxon>Myxococcia</taxon>
        <taxon>Myxococcales</taxon>
        <taxon>Cystobacterineae</taxon>
        <taxon>Myxococcaceae</taxon>
        <taxon>Myxococcus</taxon>
    </lineage>
</organism>
<keyword evidence="4 5" id="KW-0413">Isomerase</keyword>
<dbReference type="GO" id="GO:0006457">
    <property type="term" value="P:protein folding"/>
    <property type="evidence" value="ECO:0007669"/>
    <property type="project" value="InterPro"/>
</dbReference>
<dbReference type="EnsemblBacteria" id="ABF88652">
    <property type="protein sequence ID" value="ABF88652"/>
    <property type="gene ID" value="MXAN_3584"/>
</dbReference>
<keyword evidence="10" id="KW-1185">Reference proteome</keyword>
<feature type="chain" id="PRO_5004188431" description="Peptidyl-prolyl cis-trans isomerase" evidence="7">
    <location>
        <begin position="26"/>
        <end position="251"/>
    </location>
</feature>
<proteinExistence type="inferred from homology"/>
<dbReference type="EMBL" id="CP000113">
    <property type="protein sequence ID" value="ABF88652.1"/>
    <property type="molecule type" value="Genomic_DNA"/>
</dbReference>